<dbReference type="Gene3D" id="2.60.40.10">
    <property type="entry name" value="Immunoglobulins"/>
    <property type="match status" value="1"/>
</dbReference>
<sequence>MDVTNQSVYIGGDGGIVALHQENLTEQALTTNYSNVWLLLYQNENKEIIQCYNDIINVSYCIKMTWDLHLLCEKSFNMSVDKTHPPTYSMITDIAVITTSYGFLSLNLTDMTHNVLHKLKREPNETVVFKSSFVYKASYFLFFQIFQKNGDYISSKIGKLCLNNNAIKAVSTHTSSYEDMELSCVYENKTFRTIEHGIIADGVFVVVFRENGTTLICVFGSSDIALGFHDSRKRFSVELSSHISEICNESAANVANMAYNCTEVHCTKSIYPVYAGKVVITSVDILIHDWYPVLYIGTEDGRIGKIRSYFIDNDLIKNADFQQFDTVKIIKIQTGQDHILALSSNKFQKITFVPCSSCRDCESCMETLNPNCGWDYDTQQCISNQSYVWSWIPSRVGFCANISHLNKQIRIENDTTHNEIKFRIKVPEKIATYCTKASCTVGTISGSIRRNFTSPNTCTISLYNLTAGHYNFSIQCEDGSKNVVIAVKDVDLLRCNDSLACTECTNLGCLWLSESFSCVRACRAVSSIVVEPNFTCEIRQKNSFSWTFEALWIQNTTYVRCLGVNLSETSAQYKIKLKYKTFYVDNYAPLRVYSCRELLYDNTNCGECQYWINKKFECQWCTSDLKCYNEELETCNEIHTIPNCIPSIKMVYPSSGPVNGGTLINITGQSIGNRDDDVIIVDIDGVKCNNVTVLIASNR</sequence>
<dbReference type="AlphaFoldDB" id="A0A6J8CCR1"/>
<dbReference type="GO" id="GO:0017154">
    <property type="term" value="F:semaphorin receptor activity"/>
    <property type="evidence" value="ECO:0007669"/>
    <property type="project" value="InterPro"/>
</dbReference>
<dbReference type="CDD" id="cd00603">
    <property type="entry name" value="IPT_PCSR"/>
    <property type="match status" value="1"/>
</dbReference>
<evidence type="ECO:0000256" key="6">
    <source>
        <dbReference type="PROSITE-ProRule" id="PRU00352"/>
    </source>
</evidence>
<organism evidence="8 9">
    <name type="scientific">Mytilus coruscus</name>
    <name type="common">Sea mussel</name>
    <dbReference type="NCBI Taxonomy" id="42192"/>
    <lineage>
        <taxon>Eukaryota</taxon>
        <taxon>Metazoa</taxon>
        <taxon>Spiralia</taxon>
        <taxon>Lophotrochozoa</taxon>
        <taxon>Mollusca</taxon>
        <taxon>Bivalvia</taxon>
        <taxon>Autobranchia</taxon>
        <taxon>Pteriomorphia</taxon>
        <taxon>Mytilida</taxon>
        <taxon>Mytiloidea</taxon>
        <taxon>Mytilidae</taxon>
        <taxon>Mytilinae</taxon>
        <taxon>Mytilus</taxon>
    </lineage>
</organism>
<dbReference type="GO" id="GO:0030334">
    <property type="term" value="P:regulation of cell migration"/>
    <property type="evidence" value="ECO:0007669"/>
    <property type="project" value="TreeGrafter"/>
</dbReference>
<dbReference type="InterPro" id="IPR013783">
    <property type="entry name" value="Ig-like_fold"/>
</dbReference>
<dbReference type="SUPFAM" id="SSF101912">
    <property type="entry name" value="Sema domain"/>
    <property type="match status" value="1"/>
</dbReference>
<comment type="caution">
    <text evidence="6">Lacks conserved residue(s) required for the propagation of feature annotation.</text>
</comment>
<evidence type="ECO:0000256" key="4">
    <source>
        <dbReference type="ARBA" id="ARBA00022737"/>
    </source>
</evidence>
<gene>
    <name evidence="8" type="ORF">MCOR_27894</name>
</gene>
<feature type="domain" description="Sema" evidence="7">
    <location>
        <begin position="1"/>
        <end position="352"/>
    </location>
</feature>
<dbReference type="InterPro" id="IPR014756">
    <property type="entry name" value="Ig_E-set"/>
</dbReference>
<dbReference type="EMBL" id="CACVKT020005113">
    <property type="protein sequence ID" value="CAC5392999.1"/>
    <property type="molecule type" value="Genomic_DNA"/>
</dbReference>
<dbReference type="Pfam" id="PF01833">
    <property type="entry name" value="TIG"/>
    <property type="match status" value="1"/>
</dbReference>
<dbReference type="InterPro" id="IPR031148">
    <property type="entry name" value="Plexin"/>
</dbReference>
<evidence type="ECO:0000256" key="3">
    <source>
        <dbReference type="ARBA" id="ARBA00022729"/>
    </source>
</evidence>
<dbReference type="InterPro" id="IPR002909">
    <property type="entry name" value="IPT_dom"/>
</dbReference>
<protein>
    <submittedName>
        <fullName evidence="8">PLXNB</fullName>
    </submittedName>
</protein>
<dbReference type="PANTHER" id="PTHR22625">
    <property type="entry name" value="PLEXIN"/>
    <property type="match status" value="1"/>
</dbReference>
<dbReference type="Proteomes" id="UP000507470">
    <property type="component" value="Unassembled WGS sequence"/>
</dbReference>
<dbReference type="OrthoDB" id="6208055at2759"/>
<evidence type="ECO:0000313" key="8">
    <source>
        <dbReference type="EMBL" id="CAC5392999.1"/>
    </source>
</evidence>
<dbReference type="Gene3D" id="2.130.10.10">
    <property type="entry name" value="YVTN repeat-like/Quinoprotein amine dehydrogenase"/>
    <property type="match status" value="1"/>
</dbReference>
<keyword evidence="5" id="KW-0472">Membrane</keyword>
<dbReference type="InterPro" id="IPR036352">
    <property type="entry name" value="Semap_dom_sf"/>
</dbReference>
<reference evidence="8 9" key="1">
    <citation type="submission" date="2020-06" db="EMBL/GenBank/DDBJ databases">
        <authorList>
            <person name="Li R."/>
            <person name="Bekaert M."/>
        </authorList>
    </citation>
    <scope>NUCLEOTIDE SEQUENCE [LARGE SCALE GENOMIC DNA]</scope>
    <source>
        <strain evidence="9">wild</strain>
    </source>
</reference>
<keyword evidence="3" id="KW-0732">Signal</keyword>
<evidence type="ECO:0000259" key="7">
    <source>
        <dbReference type="PROSITE" id="PS51004"/>
    </source>
</evidence>
<dbReference type="PANTHER" id="PTHR22625:SF70">
    <property type="entry name" value="PLEXIN A, ISOFORM A"/>
    <property type="match status" value="1"/>
</dbReference>
<dbReference type="PROSITE" id="PS51004">
    <property type="entry name" value="SEMA"/>
    <property type="match status" value="1"/>
</dbReference>
<keyword evidence="2" id="KW-0812">Transmembrane</keyword>
<keyword evidence="5" id="KW-1133">Transmembrane helix</keyword>
<keyword evidence="4" id="KW-0677">Repeat</keyword>
<dbReference type="InterPro" id="IPR015943">
    <property type="entry name" value="WD40/YVTN_repeat-like_dom_sf"/>
</dbReference>
<evidence type="ECO:0000256" key="5">
    <source>
        <dbReference type="ARBA" id="ARBA00022989"/>
    </source>
</evidence>
<dbReference type="GO" id="GO:0002116">
    <property type="term" value="C:semaphorin receptor complex"/>
    <property type="evidence" value="ECO:0007669"/>
    <property type="project" value="TreeGrafter"/>
</dbReference>
<name>A0A6J8CCR1_MYTCO</name>
<evidence type="ECO:0000256" key="1">
    <source>
        <dbReference type="ARBA" id="ARBA00004167"/>
    </source>
</evidence>
<evidence type="ECO:0000256" key="2">
    <source>
        <dbReference type="ARBA" id="ARBA00022692"/>
    </source>
</evidence>
<proteinExistence type="predicted"/>
<dbReference type="GO" id="GO:0005886">
    <property type="term" value="C:plasma membrane"/>
    <property type="evidence" value="ECO:0007669"/>
    <property type="project" value="TreeGrafter"/>
</dbReference>
<dbReference type="SUPFAM" id="SSF81296">
    <property type="entry name" value="E set domains"/>
    <property type="match status" value="1"/>
</dbReference>
<dbReference type="InterPro" id="IPR001627">
    <property type="entry name" value="Semap_dom"/>
</dbReference>
<keyword evidence="9" id="KW-1185">Reference proteome</keyword>
<accession>A0A6J8CCR1</accession>
<evidence type="ECO:0000313" key="9">
    <source>
        <dbReference type="Proteomes" id="UP000507470"/>
    </source>
</evidence>
<comment type="subcellular location">
    <subcellularLocation>
        <location evidence="1">Membrane</location>
        <topology evidence="1">Single-pass membrane protein</topology>
    </subcellularLocation>
</comment>